<evidence type="ECO:0000256" key="3">
    <source>
        <dbReference type="HAMAP-Rule" id="MF_00272"/>
    </source>
</evidence>
<evidence type="ECO:0000256" key="2">
    <source>
        <dbReference type="ARBA" id="ARBA00022823"/>
    </source>
</evidence>
<dbReference type="PANTHER" id="PTHR11715">
    <property type="entry name" value="GLYCINE CLEAVAGE SYSTEM H PROTEIN"/>
    <property type="match status" value="1"/>
</dbReference>
<dbReference type="KEGG" id="hch:HCH_03862"/>
<evidence type="ECO:0000259" key="5">
    <source>
        <dbReference type="PROSITE" id="PS50968"/>
    </source>
</evidence>
<dbReference type="OrthoDB" id="9796712at2"/>
<dbReference type="GO" id="GO:0005829">
    <property type="term" value="C:cytosol"/>
    <property type="evidence" value="ECO:0007669"/>
    <property type="project" value="TreeGrafter"/>
</dbReference>
<accession>Q2SFI5</accession>
<dbReference type="Gene3D" id="2.40.50.100">
    <property type="match status" value="1"/>
</dbReference>
<dbReference type="GO" id="GO:0009249">
    <property type="term" value="P:protein lipoylation"/>
    <property type="evidence" value="ECO:0007669"/>
    <property type="project" value="TreeGrafter"/>
</dbReference>
<dbReference type="eggNOG" id="COG0509">
    <property type="taxonomic scope" value="Bacteria"/>
</dbReference>
<dbReference type="RefSeq" id="WP_011397656.1">
    <property type="nucleotide sequence ID" value="NC_007645.1"/>
</dbReference>
<dbReference type="GO" id="GO:0019464">
    <property type="term" value="P:glycine decarboxylation via glycine cleavage system"/>
    <property type="evidence" value="ECO:0007669"/>
    <property type="project" value="UniProtKB-UniRule"/>
</dbReference>
<name>Q2SFI5_HAHCH</name>
<sequence length="124" mass="13208">MSGLKFTEDHEWLSMESDEIGVVGITDYAQAQLGDLVFVELPEVGREVSQGEDIGVVESVKTASDIKSPVSGVVVAVNEALSDEPGKVNEDPTGEGWIYKISLSNASEVESLMDDAAYKALTGE</sequence>
<dbReference type="HAMAP" id="MF_00272">
    <property type="entry name" value="GcvH"/>
    <property type="match status" value="1"/>
</dbReference>
<comment type="cofactor">
    <cofactor evidence="3">
        <name>(R)-lipoate</name>
        <dbReference type="ChEBI" id="CHEBI:83088"/>
    </cofactor>
    <text evidence="3">Binds 1 lipoyl cofactor covalently.</text>
</comment>
<organism evidence="6 7">
    <name type="scientific">Hahella chejuensis (strain KCTC 2396)</name>
    <dbReference type="NCBI Taxonomy" id="349521"/>
    <lineage>
        <taxon>Bacteria</taxon>
        <taxon>Pseudomonadati</taxon>
        <taxon>Pseudomonadota</taxon>
        <taxon>Gammaproteobacteria</taxon>
        <taxon>Oceanospirillales</taxon>
        <taxon>Hahellaceae</taxon>
        <taxon>Hahella</taxon>
    </lineage>
</organism>
<feature type="domain" description="Lipoyl-binding" evidence="5">
    <location>
        <begin position="20"/>
        <end position="102"/>
    </location>
</feature>
<keyword evidence="7" id="KW-1185">Reference proteome</keyword>
<dbReference type="CDD" id="cd06848">
    <property type="entry name" value="GCS_H"/>
    <property type="match status" value="1"/>
</dbReference>
<dbReference type="NCBIfam" id="TIGR00527">
    <property type="entry name" value="gcvH"/>
    <property type="match status" value="1"/>
</dbReference>
<dbReference type="InterPro" id="IPR003016">
    <property type="entry name" value="2-oxoA_DH_lipoyl-BS"/>
</dbReference>
<dbReference type="InterPro" id="IPR002930">
    <property type="entry name" value="GCV_H"/>
</dbReference>
<keyword evidence="2 3" id="KW-0450">Lipoyl</keyword>
<dbReference type="InterPro" id="IPR000089">
    <property type="entry name" value="Biotin_lipoyl"/>
</dbReference>
<dbReference type="InterPro" id="IPR033753">
    <property type="entry name" value="GCV_H/Fam206"/>
</dbReference>
<comment type="subunit">
    <text evidence="3">The glycine cleavage system is composed of four proteins: P, T, L and H.</text>
</comment>
<evidence type="ECO:0000313" key="6">
    <source>
        <dbReference type="EMBL" id="ABC30589.1"/>
    </source>
</evidence>
<dbReference type="PROSITE" id="PS50968">
    <property type="entry name" value="BIOTINYL_LIPOYL"/>
    <property type="match status" value="1"/>
</dbReference>
<dbReference type="EMBL" id="CP000155">
    <property type="protein sequence ID" value="ABC30589.1"/>
    <property type="molecule type" value="Genomic_DNA"/>
</dbReference>
<dbReference type="NCBIfam" id="NF002270">
    <property type="entry name" value="PRK01202.1"/>
    <property type="match status" value="1"/>
</dbReference>
<comment type="similarity">
    <text evidence="1 3">Belongs to the GcvH family.</text>
</comment>
<dbReference type="Pfam" id="PF01597">
    <property type="entry name" value="GCV_H"/>
    <property type="match status" value="1"/>
</dbReference>
<dbReference type="AlphaFoldDB" id="Q2SFI5"/>
<comment type="function">
    <text evidence="3">The glycine cleavage system catalyzes the degradation of glycine. The H protein shuttles the methylamine group of glycine from the P protein to the T protein.</text>
</comment>
<proteinExistence type="inferred from homology"/>
<evidence type="ECO:0000313" key="7">
    <source>
        <dbReference type="Proteomes" id="UP000000238"/>
    </source>
</evidence>
<dbReference type="InterPro" id="IPR017453">
    <property type="entry name" value="GCV_H_sub"/>
</dbReference>
<feature type="modified residue" description="N6-lipoyllysine" evidence="3 4">
    <location>
        <position position="61"/>
    </location>
</feature>
<gene>
    <name evidence="3" type="primary">gcvH</name>
    <name evidence="6" type="synonym">gcvH1</name>
    <name evidence="6" type="ordered locus">HCH_03862</name>
</gene>
<evidence type="ECO:0000256" key="4">
    <source>
        <dbReference type="PIRSR" id="PIRSR617453-50"/>
    </source>
</evidence>
<evidence type="ECO:0000256" key="1">
    <source>
        <dbReference type="ARBA" id="ARBA00009249"/>
    </source>
</evidence>
<dbReference type="SUPFAM" id="SSF51230">
    <property type="entry name" value="Single hybrid motif"/>
    <property type="match status" value="1"/>
</dbReference>
<dbReference type="InterPro" id="IPR011053">
    <property type="entry name" value="Single_hybrid_motif"/>
</dbReference>
<dbReference type="PANTHER" id="PTHR11715:SF3">
    <property type="entry name" value="GLYCINE CLEAVAGE SYSTEM H PROTEIN-RELATED"/>
    <property type="match status" value="1"/>
</dbReference>
<dbReference type="GO" id="GO:0005960">
    <property type="term" value="C:glycine cleavage complex"/>
    <property type="evidence" value="ECO:0007669"/>
    <property type="project" value="InterPro"/>
</dbReference>
<dbReference type="STRING" id="349521.HCH_03862"/>
<protein>
    <recommendedName>
        <fullName evidence="3">Glycine cleavage system H protein</fullName>
    </recommendedName>
</protein>
<dbReference type="PROSITE" id="PS00189">
    <property type="entry name" value="LIPOYL"/>
    <property type="match status" value="1"/>
</dbReference>
<reference evidence="6 7" key="1">
    <citation type="journal article" date="2005" name="Nucleic Acids Res.">
        <title>Genomic blueprint of Hahella chejuensis, a marine microbe producing an algicidal agent.</title>
        <authorList>
            <person name="Jeong H."/>
            <person name="Yim J.H."/>
            <person name="Lee C."/>
            <person name="Choi S.-H."/>
            <person name="Park Y.K."/>
            <person name="Yoon S.H."/>
            <person name="Hur C.-G."/>
            <person name="Kang H.-Y."/>
            <person name="Kim D."/>
            <person name="Lee H.H."/>
            <person name="Park K.H."/>
            <person name="Park S.-H."/>
            <person name="Park H.-S."/>
            <person name="Lee H.K."/>
            <person name="Oh T.K."/>
            <person name="Kim J.F."/>
        </authorList>
    </citation>
    <scope>NUCLEOTIDE SEQUENCE [LARGE SCALE GENOMIC DNA]</scope>
    <source>
        <strain evidence="6 7">KCTC 2396</strain>
    </source>
</reference>
<dbReference type="HOGENOM" id="CLU_097408_2_0_6"/>
<dbReference type="Proteomes" id="UP000000238">
    <property type="component" value="Chromosome"/>
</dbReference>